<evidence type="ECO:0000256" key="1">
    <source>
        <dbReference type="SAM" id="Phobius"/>
    </source>
</evidence>
<evidence type="ECO:0000313" key="3">
    <source>
        <dbReference type="Proteomes" id="UP001600888"/>
    </source>
</evidence>
<protein>
    <submittedName>
        <fullName evidence="2">Uncharacterized protein</fullName>
    </submittedName>
</protein>
<reference evidence="2 3" key="1">
    <citation type="submission" date="2024-03" db="EMBL/GenBank/DDBJ databases">
        <title>A high-quality draft genome sequence of Diaporthe vaccinii, a causative agent of upright dieback and viscid rot disease in cranberry plants.</title>
        <authorList>
            <person name="Sarrasin M."/>
            <person name="Lang B.F."/>
            <person name="Burger G."/>
        </authorList>
    </citation>
    <scope>NUCLEOTIDE SEQUENCE [LARGE SCALE GENOMIC DNA]</scope>
    <source>
        <strain evidence="2 3">IS7</strain>
    </source>
</reference>
<gene>
    <name evidence="2" type="ORF">FJTKL_04068</name>
</gene>
<dbReference type="Proteomes" id="UP001600888">
    <property type="component" value="Unassembled WGS sequence"/>
</dbReference>
<organism evidence="2 3">
    <name type="scientific">Diaporthe vaccinii</name>
    <dbReference type="NCBI Taxonomy" id="105482"/>
    <lineage>
        <taxon>Eukaryota</taxon>
        <taxon>Fungi</taxon>
        <taxon>Dikarya</taxon>
        <taxon>Ascomycota</taxon>
        <taxon>Pezizomycotina</taxon>
        <taxon>Sordariomycetes</taxon>
        <taxon>Sordariomycetidae</taxon>
        <taxon>Diaporthales</taxon>
        <taxon>Diaporthaceae</taxon>
        <taxon>Diaporthe</taxon>
        <taxon>Diaporthe eres species complex</taxon>
    </lineage>
</organism>
<sequence length="331" mass="36278">MPDKPRHTPLVRALHDHAVLGRWQARHRSRAALVLGVPSLVPFTLLEVVVVVAVGAEYPRLPAANLRREVVRNGQGGEHDFLVLARRDALPAGLPVRLLCDTFGDGGRVEFRRHHHQVVPHDKAFAEIAFECHVPVTETLEVPDGAADGDELLLRFRQLGLLLHGVQLLAVVYRERLLLAHVAHLHRLADGHAHYRGLLLPALYPFWFLALRLCHLVPRRLVSRGSPSLLLLVLLPAVVQSSLPPIYLKRAKASLARSLCNVGLLGSEYSGGGAALRSMEPTLSQPVLEDLGVVLEFCAQVPELVERLDCATDMSSQLYGLAAKSGGYMGD</sequence>
<dbReference type="EMBL" id="JBAWTH010000172">
    <property type="protein sequence ID" value="KAL2273815.1"/>
    <property type="molecule type" value="Genomic_DNA"/>
</dbReference>
<proteinExistence type="predicted"/>
<keyword evidence="3" id="KW-1185">Reference proteome</keyword>
<keyword evidence="1" id="KW-1133">Transmembrane helix</keyword>
<name>A0ABR4DTV7_9PEZI</name>
<comment type="caution">
    <text evidence="2">The sequence shown here is derived from an EMBL/GenBank/DDBJ whole genome shotgun (WGS) entry which is preliminary data.</text>
</comment>
<keyword evidence="1" id="KW-0812">Transmembrane</keyword>
<keyword evidence="1" id="KW-0472">Membrane</keyword>
<feature type="transmembrane region" description="Helical" evidence="1">
    <location>
        <begin position="32"/>
        <end position="56"/>
    </location>
</feature>
<accession>A0ABR4DTV7</accession>
<evidence type="ECO:0000313" key="2">
    <source>
        <dbReference type="EMBL" id="KAL2273815.1"/>
    </source>
</evidence>